<sequence length="183" mass="19988">MLRTVTTLVLDKPTMAQLAVSSCKATVVMKSETITRLFSLAETTFPQVILTTAAFNQTLWFSIASVITIEERAMYNPCRLCFDPTACRLSFVPTALQPWLPPLQTLDAYYYDLQPTPGHTPSTAATNHSYRVVRSLSEAPVNSHSSSSKASTATPTKELKTKPSPSFSPTISTPLPSHSSFSL</sequence>
<protein>
    <submittedName>
        <fullName evidence="1">Uncharacterized protein</fullName>
    </submittedName>
</protein>
<proteinExistence type="predicted"/>
<keyword evidence="2" id="KW-1185">Reference proteome</keyword>
<evidence type="ECO:0000313" key="1">
    <source>
        <dbReference type="EMBL" id="KAI3719082.1"/>
    </source>
</evidence>
<evidence type="ECO:0000313" key="2">
    <source>
        <dbReference type="Proteomes" id="UP001055879"/>
    </source>
</evidence>
<accession>A0ACB9BAL1</accession>
<name>A0ACB9BAL1_ARCLA</name>
<dbReference type="Proteomes" id="UP001055879">
    <property type="component" value="Linkage Group LG06"/>
</dbReference>
<reference evidence="1 2" key="2">
    <citation type="journal article" date="2022" name="Mol. Ecol. Resour.">
        <title>The genomes of chicory, endive, great burdock and yacon provide insights into Asteraceae paleo-polyploidization history and plant inulin production.</title>
        <authorList>
            <person name="Fan W."/>
            <person name="Wang S."/>
            <person name="Wang H."/>
            <person name="Wang A."/>
            <person name="Jiang F."/>
            <person name="Liu H."/>
            <person name="Zhao H."/>
            <person name="Xu D."/>
            <person name="Zhang Y."/>
        </authorList>
    </citation>
    <scope>NUCLEOTIDE SEQUENCE [LARGE SCALE GENOMIC DNA]</scope>
    <source>
        <strain evidence="2">cv. Niubang</strain>
    </source>
</reference>
<organism evidence="1 2">
    <name type="scientific">Arctium lappa</name>
    <name type="common">Greater burdock</name>
    <name type="synonym">Lappa major</name>
    <dbReference type="NCBI Taxonomy" id="4217"/>
    <lineage>
        <taxon>Eukaryota</taxon>
        <taxon>Viridiplantae</taxon>
        <taxon>Streptophyta</taxon>
        <taxon>Embryophyta</taxon>
        <taxon>Tracheophyta</taxon>
        <taxon>Spermatophyta</taxon>
        <taxon>Magnoliopsida</taxon>
        <taxon>eudicotyledons</taxon>
        <taxon>Gunneridae</taxon>
        <taxon>Pentapetalae</taxon>
        <taxon>asterids</taxon>
        <taxon>campanulids</taxon>
        <taxon>Asterales</taxon>
        <taxon>Asteraceae</taxon>
        <taxon>Carduoideae</taxon>
        <taxon>Cardueae</taxon>
        <taxon>Arctiinae</taxon>
        <taxon>Arctium</taxon>
    </lineage>
</organism>
<dbReference type="EMBL" id="CM042052">
    <property type="protein sequence ID" value="KAI3719082.1"/>
    <property type="molecule type" value="Genomic_DNA"/>
</dbReference>
<comment type="caution">
    <text evidence="1">The sequence shown here is derived from an EMBL/GenBank/DDBJ whole genome shotgun (WGS) entry which is preliminary data.</text>
</comment>
<reference evidence="2" key="1">
    <citation type="journal article" date="2022" name="Mol. Ecol. Resour.">
        <title>The genomes of chicory, endive, great burdock and yacon provide insights into Asteraceae palaeo-polyploidization history and plant inulin production.</title>
        <authorList>
            <person name="Fan W."/>
            <person name="Wang S."/>
            <person name="Wang H."/>
            <person name="Wang A."/>
            <person name="Jiang F."/>
            <person name="Liu H."/>
            <person name="Zhao H."/>
            <person name="Xu D."/>
            <person name="Zhang Y."/>
        </authorList>
    </citation>
    <scope>NUCLEOTIDE SEQUENCE [LARGE SCALE GENOMIC DNA]</scope>
    <source>
        <strain evidence="2">cv. Niubang</strain>
    </source>
</reference>
<gene>
    <name evidence="1" type="ORF">L6452_19972</name>
</gene>